<dbReference type="PANTHER" id="PTHR21660:SF1">
    <property type="entry name" value="ACYL-COENZYME A THIOESTERASE 13"/>
    <property type="match status" value="1"/>
</dbReference>
<evidence type="ECO:0000259" key="3">
    <source>
        <dbReference type="Pfam" id="PF03061"/>
    </source>
</evidence>
<dbReference type="EMBL" id="CP136864">
    <property type="protein sequence ID" value="WOJ94045.1"/>
    <property type="molecule type" value="Genomic_DNA"/>
</dbReference>
<dbReference type="Pfam" id="PF03061">
    <property type="entry name" value="4HBT"/>
    <property type="match status" value="1"/>
</dbReference>
<comment type="similarity">
    <text evidence="1">Belongs to the thioesterase PaaI family.</text>
</comment>
<dbReference type="Proteomes" id="UP001626537">
    <property type="component" value="Chromosome"/>
</dbReference>
<dbReference type="RefSeq" id="WP_407348684.1">
    <property type="nucleotide sequence ID" value="NZ_CP136864.1"/>
</dbReference>
<dbReference type="GO" id="GO:0016787">
    <property type="term" value="F:hydrolase activity"/>
    <property type="evidence" value="ECO:0007669"/>
    <property type="project" value="UniProtKB-KW"/>
</dbReference>
<evidence type="ECO:0000313" key="4">
    <source>
        <dbReference type="EMBL" id="WOJ94045.1"/>
    </source>
</evidence>
<protein>
    <submittedName>
        <fullName evidence="4">PaaI family thioesterase</fullName>
        <ecNumber evidence="4">3.1.2.-</ecNumber>
    </submittedName>
</protein>
<dbReference type="CDD" id="cd03443">
    <property type="entry name" value="PaaI_thioesterase"/>
    <property type="match status" value="1"/>
</dbReference>
<dbReference type="InterPro" id="IPR029069">
    <property type="entry name" value="HotDog_dom_sf"/>
</dbReference>
<keyword evidence="5" id="KW-1185">Reference proteome</keyword>
<proteinExistence type="inferred from homology"/>
<dbReference type="InterPro" id="IPR039298">
    <property type="entry name" value="ACOT13"/>
</dbReference>
<dbReference type="NCBIfam" id="TIGR00369">
    <property type="entry name" value="unchar_dom_1"/>
    <property type="match status" value="1"/>
</dbReference>
<organism evidence="4 5">
    <name type="scientific">Congregibacter variabilis</name>
    <dbReference type="NCBI Taxonomy" id="3081200"/>
    <lineage>
        <taxon>Bacteria</taxon>
        <taxon>Pseudomonadati</taxon>
        <taxon>Pseudomonadota</taxon>
        <taxon>Gammaproteobacteria</taxon>
        <taxon>Cellvibrionales</taxon>
        <taxon>Halieaceae</taxon>
        <taxon>Congregibacter</taxon>
    </lineage>
</organism>
<sequence length="141" mass="15394">MRKPRELERLNANLPVFMKLFDGKVSECDAKEGTATLTFTVDENFCHSGDVVQGGFVTAMLDAAMSHAVFAYDDTVGNLSSLEISTRYLEATRAGSLTAVGRIVRLSHKTGFLDGQLFNAEGTLLATTQSVAKIYRKPKDQ</sequence>
<gene>
    <name evidence="4" type="ORF">R0135_02475</name>
</gene>
<dbReference type="InterPro" id="IPR006683">
    <property type="entry name" value="Thioestr_dom"/>
</dbReference>
<dbReference type="PANTHER" id="PTHR21660">
    <property type="entry name" value="THIOESTERASE SUPERFAMILY MEMBER-RELATED"/>
    <property type="match status" value="1"/>
</dbReference>
<evidence type="ECO:0000313" key="5">
    <source>
        <dbReference type="Proteomes" id="UP001626537"/>
    </source>
</evidence>
<feature type="domain" description="Thioesterase" evidence="3">
    <location>
        <begin position="51"/>
        <end position="125"/>
    </location>
</feature>
<evidence type="ECO:0000256" key="1">
    <source>
        <dbReference type="ARBA" id="ARBA00008324"/>
    </source>
</evidence>
<reference evidence="4 5" key="1">
    <citation type="submission" date="2023-10" db="EMBL/GenBank/DDBJ databases">
        <title>Two novel species belonging to the OM43/NOR5 clade.</title>
        <authorList>
            <person name="Park M."/>
        </authorList>
    </citation>
    <scope>NUCLEOTIDE SEQUENCE [LARGE SCALE GENOMIC DNA]</scope>
    <source>
        <strain evidence="4 5">IMCC43200</strain>
    </source>
</reference>
<evidence type="ECO:0000256" key="2">
    <source>
        <dbReference type="ARBA" id="ARBA00022801"/>
    </source>
</evidence>
<dbReference type="EC" id="3.1.2.-" evidence="4"/>
<dbReference type="Gene3D" id="3.10.129.10">
    <property type="entry name" value="Hotdog Thioesterase"/>
    <property type="match status" value="1"/>
</dbReference>
<name>A0ABZ0I4H7_9GAMM</name>
<keyword evidence="2 4" id="KW-0378">Hydrolase</keyword>
<dbReference type="SUPFAM" id="SSF54637">
    <property type="entry name" value="Thioesterase/thiol ester dehydrase-isomerase"/>
    <property type="match status" value="1"/>
</dbReference>
<dbReference type="InterPro" id="IPR003736">
    <property type="entry name" value="PAAI_dom"/>
</dbReference>
<accession>A0ABZ0I4H7</accession>